<sequence>MTIEHTGLTAPVTFGPTVVELSRRARLAVTDAQRLVEAAVEAGWDNPDGFAAGDPHAAVDAALWLWTLNSSALPGVAVLSDGGEAGFSRVPGRGGDVPDFAALFPDAEASWPVTPRTAARLWRVLRRLAEQAYGDVDKHGDEPVGAAVDWDVFDRLPSATWGQDGPWRRGFGRAAEDLAGDLAAGRLPRARCIAEEFCLHLGIADGRESADDPGRGLPKYSHDFAWDECADALFRDLDAAAAGPDSWFVPFGSAEVRR</sequence>
<evidence type="ECO:0000313" key="2">
    <source>
        <dbReference type="Proteomes" id="UP000637628"/>
    </source>
</evidence>
<gene>
    <name evidence="1" type="ORF">Adu01nite_12930</name>
</gene>
<accession>A0ABQ3YQS8</accession>
<dbReference type="EMBL" id="BOML01000012">
    <property type="protein sequence ID" value="GID99942.1"/>
    <property type="molecule type" value="Genomic_DNA"/>
</dbReference>
<reference evidence="1 2" key="1">
    <citation type="submission" date="2021-01" db="EMBL/GenBank/DDBJ databases">
        <title>Whole genome shotgun sequence of Actinoplanes durhamensis NBRC 14914.</title>
        <authorList>
            <person name="Komaki H."/>
            <person name="Tamura T."/>
        </authorList>
    </citation>
    <scope>NUCLEOTIDE SEQUENCE [LARGE SCALE GENOMIC DNA]</scope>
    <source>
        <strain evidence="1 2">NBRC 14914</strain>
    </source>
</reference>
<evidence type="ECO:0000313" key="1">
    <source>
        <dbReference type="EMBL" id="GID99942.1"/>
    </source>
</evidence>
<organism evidence="1 2">
    <name type="scientific">Paractinoplanes durhamensis</name>
    <dbReference type="NCBI Taxonomy" id="113563"/>
    <lineage>
        <taxon>Bacteria</taxon>
        <taxon>Bacillati</taxon>
        <taxon>Actinomycetota</taxon>
        <taxon>Actinomycetes</taxon>
        <taxon>Micromonosporales</taxon>
        <taxon>Micromonosporaceae</taxon>
        <taxon>Paractinoplanes</taxon>
    </lineage>
</organism>
<dbReference type="Proteomes" id="UP000637628">
    <property type="component" value="Unassembled WGS sequence"/>
</dbReference>
<proteinExistence type="predicted"/>
<keyword evidence="2" id="KW-1185">Reference proteome</keyword>
<protein>
    <submittedName>
        <fullName evidence="1">Uncharacterized protein</fullName>
    </submittedName>
</protein>
<dbReference type="RefSeq" id="WP_203725592.1">
    <property type="nucleotide sequence ID" value="NZ_BAAATX010000015.1"/>
</dbReference>
<comment type="caution">
    <text evidence="1">The sequence shown here is derived from an EMBL/GenBank/DDBJ whole genome shotgun (WGS) entry which is preliminary data.</text>
</comment>
<name>A0ABQ3YQS8_9ACTN</name>